<protein>
    <submittedName>
        <fullName evidence="1">Uncharacterized protein</fullName>
    </submittedName>
</protein>
<comment type="caution">
    <text evidence="1">The sequence shown here is derived from an EMBL/GenBank/DDBJ whole genome shotgun (WGS) entry which is preliminary data.</text>
</comment>
<proteinExistence type="predicted"/>
<dbReference type="Proteomes" id="UP000309747">
    <property type="component" value="Unassembled WGS sequence"/>
</dbReference>
<evidence type="ECO:0000313" key="2">
    <source>
        <dbReference type="Proteomes" id="UP000309747"/>
    </source>
</evidence>
<dbReference type="EMBL" id="SUNI01000002">
    <property type="protein sequence ID" value="TJZ93306.1"/>
    <property type="molecule type" value="Genomic_DNA"/>
</dbReference>
<sequence length="251" mass="27342">MAVAAAQPNRSGLQIGSALLTLLVLAGAWAISAPRAGAANFTPPAGCQMTMTVQNRSCTVSQYYTCSADPEGYQRSAHFGQDGLFHMSTIDAETRWIESQSTNSGLIDRLVEGAEDDASFSELIETGRDEFDFETETDDGQRLRHQGFDILTGETVTIDGQDLERTEFQLTTRIADGEVLIERSGSQYVSRDFGRFFGGVETSSDWTGARTQTDDSPVLFIFPGEAGFGSTTPQFDCDQLMTQIPQERATS</sequence>
<evidence type="ECO:0000313" key="1">
    <source>
        <dbReference type="EMBL" id="TJZ93306.1"/>
    </source>
</evidence>
<dbReference type="AlphaFoldDB" id="A0A4U0RE61"/>
<keyword evidence="2" id="KW-1185">Reference proteome</keyword>
<organism evidence="1 2">
    <name type="scientific">Paracoccus gahaiensis</name>
    <dbReference type="NCBI Taxonomy" id="1706839"/>
    <lineage>
        <taxon>Bacteria</taxon>
        <taxon>Pseudomonadati</taxon>
        <taxon>Pseudomonadota</taxon>
        <taxon>Alphaproteobacteria</taxon>
        <taxon>Rhodobacterales</taxon>
        <taxon>Paracoccaceae</taxon>
        <taxon>Paracoccus</taxon>
    </lineage>
</organism>
<accession>A0A4U0RE61</accession>
<dbReference type="OrthoDB" id="7844595at2"/>
<reference evidence="1 2" key="1">
    <citation type="submission" date="2019-04" db="EMBL/GenBank/DDBJ databases">
        <authorList>
            <person name="Li J."/>
        </authorList>
    </citation>
    <scope>NUCLEOTIDE SEQUENCE [LARGE SCALE GENOMIC DNA]</scope>
    <source>
        <strain evidence="1 2">KCTC 42687</strain>
    </source>
</reference>
<name>A0A4U0RE61_9RHOB</name>
<gene>
    <name evidence="1" type="ORF">FA743_03530</name>
</gene>
<dbReference type="RefSeq" id="WP_136884506.1">
    <property type="nucleotide sequence ID" value="NZ_SUNI01000002.1"/>
</dbReference>